<dbReference type="CDD" id="cd08195">
    <property type="entry name" value="DHQS"/>
    <property type="match status" value="1"/>
</dbReference>
<dbReference type="GO" id="GO:0009423">
    <property type="term" value="P:chorismate biosynthetic process"/>
    <property type="evidence" value="ECO:0007669"/>
    <property type="project" value="UniProtKB-UniRule"/>
</dbReference>
<feature type="binding site" evidence="17">
    <location>
        <position position="135"/>
    </location>
    <ligand>
        <name>NAD(+)</name>
        <dbReference type="ChEBI" id="CHEBI:57540"/>
    </ligand>
</feature>
<comment type="caution">
    <text evidence="17">Lacks conserved residue(s) required for the propagation of feature annotation.</text>
</comment>
<feature type="binding site" evidence="17">
    <location>
        <position position="144"/>
    </location>
    <ligand>
        <name>NAD(+)</name>
        <dbReference type="ChEBI" id="CHEBI:57540"/>
    </ligand>
</feature>
<dbReference type="UniPathway" id="UPA00053">
    <property type="reaction ID" value="UER00085"/>
</dbReference>
<evidence type="ECO:0000256" key="14">
    <source>
        <dbReference type="ARBA" id="ARBA00023141"/>
    </source>
</evidence>
<dbReference type="GO" id="GO:0003856">
    <property type="term" value="F:3-dehydroquinate synthase activity"/>
    <property type="evidence" value="ECO:0007669"/>
    <property type="project" value="UniProtKB-UniRule"/>
</dbReference>
<feature type="binding site" evidence="17">
    <location>
        <begin position="122"/>
        <end position="123"/>
    </location>
    <ligand>
        <name>NAD(+)</name>
        <dbReference type="ChEBI" id="CHEBI:57540"/>
    </ligand>
</feature>
<dbReference type="InterPro" id="IPR056179">
    <property type="entry name" value="DHQS_C"/>
</dbReference>
<dbReference type="InterPro" id="IPR030960">
    <property type="entry name" value="DHQS/DOIS_N"/>
</dbReference>
<comment type="pathway">
    <text evidence="4 17">Metabolic intermediate biosynthesis; chorismate biosynthesis; chorismate from D-erythrose 4-phosphate and phosphoenolpyruvate: step 2/7.</text>
</comment>
<dbReference type="GO" id="GO:0046872">
    <property type="term" value="F:metal ion binding"/>
    <property type="evidence" value="ECO:0007669"/>
    <property type="project" value="UniProtKB-KW"/>
</dbReference>
<feature type="domain" description="3-dehydroquinate synthase C-terminal" evidence="19">
    <location>
        <begin position="174"/>
        <end position="321"/>
    </location>
</feature>
<feature type="binding site" evidence="17">
    <location>
        <position position="262"/>
    </location>
    <ligand>
        <name>Zn(2+)</name>
        <dbReference type="ChEBI" id="CHEBI:29105"/>
    </ligand>
</feature>
<keyword evidence="12 17" id="KW-0862">Zinc</keyword>
<evidence type="ECO:0000256" key="15">
    <source>
        <dbReference type="ARBA" id="ARBA00023239"/>
    </source>
</evidence>
<keyword evidence="21" id="KW-1185">Reference proteome</keyword>
<dbReference type="GO" id="GO:0008652">
    <property type="term" value="P:amino acid biosynthetic process"/>
    <property type="evidence" value="ECO:0007669"/>
    <property type="project" value="UniProtKB-KW"/>
</dbReference>
<keyword evidence="16 17" id="KW-0170">Cobalt</keyword>
<dbReference type="Pfam" id="PF24621">
    <property type="entry name" value="DHQS_C"/>
    <property type="match status" value="1"/>
</dbReference>
<protein>
    <recommendedName>
        <fullName evidence="7 17">3-dehydroquinate synthase</fullName>
        <shortName evidence="17">DHQS</shortName>
        <ecNumber evidence="6 17">4.2.3.4</ecNumber>
    </recommendedName>
</protein>
<evidence type="ECO:0000259" key="19">
    <source>
        <dbReference type="Pfam" id="PF24621"/>
    </source>
</evidence>
<dbReference type="GO" id="GO:0000166">
    <property type="term" value="F:nucleotide binding"/>
    <property type="evidence" value="ECO:0007669"/>
    <property type="project" value="UniProtKB-KW"/>
</dbReference>
<evidence type="ECO:0000256" key="12">
    <source>
        <dbReference type="ARBA" id="ARBA00022833"/>
    </source>
</evidence>
<dbReference type="NCBIfam" id="TIGR01357">
    <property type="entry name" value="aroB"/>
    <property type="match status" value="1"/>
</dbReference>
<evidence type="ECO:0000256" key="4">
    <source>
        <dbReference type="ARBA" id="ARBA00004661"/>
    </source>
</evidence>
<proteinExistence type="inferred from homology"/>
<dbReference type="OrthoDB" id="9806583at2"/>
<dbReference type="InterPro" id="IPR050071">
    <property type="entry name" value="Dehydroquinate_synthase"/>
</dbReference>
<dbReference type="SUPFAM" id="SSF56796">
    <property type="entry name" value="Dehydroquinate synthase-like"/>
    <property type="match status" value="1"/>
</dbReference>
<feature type="binding site" evidence="17">
    <location>
        <position position="177"/>
    </location>
    <ligand>
        <name>Zn(2+)</name>
        <dbReference type="ChEBI" id="CHEBI:29105"/>
    </ligand>
</feature>
<evidence type="ECO:0000256" key="11">
    <source>
        <dbReference type="ARBA" id="ARBA00022741"/>
    </source>
</evidence>
<evidence type="ECO:0000256" key="1">
    <source>
        <dbReference type="ARBA" id="ARBA00001393"/>
    </source>
</evidence>
<dbReference type="InterPro" id="IPR016037">
    <property type="entry name" value="DHQ_synth_AroB"/>
</dbReference>
<dbReference type="Gene3D" id="3.40.50.1970">
    <property type="match status" value="1"/>
</dbReference>
<evidence type="ECO:0000313" key="21">
    <source>
        <dbReference type="Proteomes" id="UP000188324"/>
    </source>
</evidence>
<dbReference type="PANTHER" id="PTHR43622">
    <property type="entry name" value="3-DEHYDROQUINATE SYNTHASE"/>
    <property type="match status" value="1"/>
</dbReference>
<dbReference type="AlphaFoldDB" id="A0A1Q2CEH5"/>
<comment type="cofactor">
    <cofactor evidence="2 17">
        <name>NAD(+)</name>
        <dbReference type="ChEBI" id="CHEBI:57540"/>
    </cofactor>
</comment>
<comment type="function">
    <text evidence="17">Catalyzes the conversion of 3-deoxy-D-arabino-heptulosonate 7-phosphate (DAHP) to dehydroquinate (DHQ).</text>
</comment>
<keyword evidence="13 17" id="KW-0520">NAD</keyword>
<keyword evidence="9 17" id="KW-0028">Amino-acid biosynthesis</keyword>
<dbReference type="GO" id="GO:0005737">
    <property type="term" value="C:cytoplasm"/>
    <property type="evidence" value="ECO:0007669"/>
    <property type="project" value="UniProtKB-SubCell"/>
</dbReference>
<dbReference type="RefSeq" id="WP_077341607.1">
    <property type="nucleotide sequence ID" value="NZ_CP019605.1"/>
</dbReference>
<gene>
    <name evidence="17" type="primary">aroB</name>
    <name evidence="20" type="ORF">RPIT_06205</name>
</gene>
<dbReference type="Proteomes" id="UP000188324">
    <property type="component" value="Chromosome"/>
</dbReference>
<feature type="binding site" evidence="17">
    <location>
        <begin position="64"/>
        <end position="69"/>
    </location>
    <ligand>
        <name>NAD(+)</name>
        <dbReference type="ChEBI" id="CHEBI:57540"/>
    </ligand>
</feature>
<evidence type="ECO:0000256" key="6">
    <source>
        <dbReference type="ARBA" id="ARBA00013031"/>
    </source>
</evidence>
<feature type="binding site" evidence="17">
    <location>
        <position position="246"/>
    </location>
    <ligand>
        <name>Zn(2+)</name>
        <dbReference type="ChEBI" id="CHEBI:29105"/>
    </ligand>
</feature>
<evidence type="ECO:0000256" key="5">
    <source>
        <dbReference type="ARBA" id="ARBA00005412"/>
    </source>
</evidence>
<dbReference type="Gene3D" id="1.20.1090.10">
    <property type="entry name" value="Dehydroquinate synthase-like - alpha domain"/>
    <property type="match status" value="1"/>
</dbReference>
<evidence type="ECO:0000256" key="8">
    <source>
        <dbReference type="ARBA" id="ARBA00022490"/>
    </source>
</evidence>
<dbReference type="EC" id="4.2.3.4" evidence="6 17"/>
<comment type="subcellular location">
    <subcellularLocation>
        <location evidence="3 17">Cytoplasm</location>
    </subcellularLocation>
</comment>
<dbReference type="PANTHER" id="PTHR43622:SF7">
    <property type="entry name" value="3-DEHYDROQUINATE SYNTHASE, CHLOROPLASTIC"/>
    <property type="match status" value="1"/>
</dbReference>
<dbReference type="HAMAP" id="MF_00110">
    <property type="entry name" value="DHQ_synthase"/>
    <property type="match status" value="1"/>
</dbReference>
<keyword evidence="8 17" id="KW-0963">Cytoplasm</keyword>
<evidence type="ECO:0000313" key="20">
    <source>
        <dbReference type="EMBL" id="AQP44455.1"/>
    </source>
</evidence>
<dbReference type="STRING" id="1610493.RPIT_06205"/>
<evidence type="ECO:0000256" key="17">
    <source>
        <dbReference type="HAMAP-Rule" id="MF_00110"/>
    </source>
</evidence>
<dbReference type="KEGG" id="tfl:RPIT_06205"/>
<keyword evidence="10 17" id="KW-0479">Metal-binding</keyword>
<evidence type="ECO:0000256" key="3">
    <source>
        <dbReference type="ARBA" id="ARBA00004496"/>
    </source>
</evidence>
<dbReference type="GO" id="GO:0009073">
    <property type="term" value="P:aromatic amino acid family biosynthetic process"/>
    <property type="evidence" value="ECO:0007669"/>
    <property type="project" value="UniProtKB-KW"/>
</dbReference>
<feature type="domain" description="3-dehydroquinate synthase N-terminal" evidence="18">
    <location>
        <begin position="60"/>
        <end position="172"/>
    </location>
</feature>
<organism evidence="20 21">
    <name type="scientific">Tessaracoccus flavus</name>
    <dbReference type="NCBI Taxonomy" id="1610493"/>
    <lineage>
        <taxon>Bacteria</taxon>
        <taxon>Bacillati</taxon>
        <taxon>Actinomycetota</taxon>
        <taxon>Actinomycetes</taxon>
        <taxon>Propionibacteriales</taxon>
        <taxon>Propionibacteriaceae</taxon>
        <taxon>Tessaracoccus</taxon>
    </lineage>
</organism>
<reference evidence="20 21" key="1">
    <citation type="journal article" date="2016" name="Int. J. Syst. Evol. Microbiol.">
        <title>Tessaracoccus flavus sp. nov., isolated from the drainage system of a lindane-producing factory.</title>
        <authorList>
            <person name="Kumari R."/>
            <person name="Singh P."/>
            <person name="Schumann P."/>
            <person name="Lal R."/>
        </authorList>
    </citation>
    <scope>NUCLEOTIDE SEQUENCE [LARGE SCALE GENOMIC DNA]</scope>
    <source>
        <strain evidence="20 21">RP1T</strain>
    </source>
</reference>
<accession>A0A1Q2CEH5</accession>
<evidence type="ECO:0000256" key="7">
    <source>
        <dbReference type="ARBA" id="ARBA00017684"/>
    </source>
</evidence>
<evidence type="ECO:0000259" key="18">
    <source>
        <dbReference type="Pfam" id="PF01761"/>
    </source>
</evidence>
<evidence type="ECO:0000256" key="2">
    <source>
        <dbReference type="ARBA" id="ARBA00001911"/>
    </source>
</evidence>
<comment type="similarity">
    <text evidence="5 17">Belongs to the sugar phosphate cyclases superfamily. Dehydroquinate synthase family.</text>
</comment>
<name>A0A1Q2CEH5_9ACTN</name>
<comment type="catalytic activity">
    <reaction evidence="1 17">
        <text>7-phospho-2-dehydro-3-deoxy-D-arabino-heptonate = 3-dehydroquinate + phosphate</text>
        <dbReference type="Rhea" id="RHEA:21968"/>
        <dbReference type="ChEBI" id="CHEBI:32364"/>
        <dbReference type="ChEBI" id="CHEBI:43474"/>
        <dbReference type="ChEBI" id="CHEBI:58394"/>
        <dbReference type="EC" id="4.2.3.4"/>
    </reaction>
</comment>
<evidence type="ECO:0000256" key="16">
    <source>
        <dbReference type="ARBA" id="ARBA00023285"/>
    </source>
</evidence>
<keyword evidence="14 17" id="KW-0057">Aromatic amino acid biosynthesis</keyword>
<dbReference type="PIRSF" id="PIRSF001455">
    <property type="entry name" value="DHQ_synth"/>
    <property type="match status" value="1"/>
</dbReference>
<dbReference type="InterPro" id="IPR030963">
    <property type="entry name" value="DHQ_synth_fam"/>
</dbReference>
<evidence type="ECO:0000256" key="10">
    <source>
        <dbReference type="ARBA" id="ARBA00022723"/>
    </source>
</evidence>
<evidence type="ECO:0000256" key="9">
    <source>
        <dbReference type="ARBA" id="ARBA00022605"/>
    </source>
</evidence>
<keyword evidence="11 17" id="KW-0547">Nucleotide-binding</keyword>
<keyword evidence="15 17" id="KW-0456">Lyase</keyword>
<sequence length="355" mass="37357">MSVRVESAQGPYEVHIESGALARLPHLAAGADQVAIIHPASLRALAERTAGLLHRPPTLIEVPDAEAAKTASVLTRCWDALAAAGFTRSDLVVGLGGGTTTDLAGFVAASWLRGVAYVSVPTTVLGMVDAAVGGKTGINLGAGKNLVGAFYEPVAVLCDLDLLASLPARDARAGLAEVIKCGFIADPRILELAGESLSESVDSTTLRFAELVERAVRVKAEVVAADFREATSTGAKVGREALNYGHTLGHAIEAHAGYTWRHGDAIAVGMAWIARVSRDLLGLDRDTVELHDELLGGLGLPLRYDARFEELRPIMSLDKKARGNALRLVGLAGIGRPVILDAPDERTLALVYDEL</sequence>
<evidence type="ECO:0000256" key="13">
    <source>
        <dbReference type="ARBA" id="ARBA00023027"/>
    </source>
</evidence>
<comment type="cofactor">
    <cofactor evidence="17">
        <name>Co(2+)</name>
        <dbReference type="ChEBI" id="CHEBI:48828"/>
    </cofactor>
    <cofactor evidence="17">
        <name>Zn(2+)</name>
        <dbReference type="ChEBI" id="CHEBI:29105"/>
    </cofactor>
    <text evidence="17">Binds 1 divalent metal cation per subunit. Can use either Co(2+) or Zn(2+).</text>
</comment>
<dbReference type="Pfam" id="PF01761">
    <property type="entry name" value="DHQ_synthase"/>
    <property type="match status" value="1"/>
</dbReference>
<dbReference type="EMBL" id="CP019605">
    <property type="protein sequence ID" value="AQP44455.1"/>
    <property type="molecule type" value="Genomic_DNA"/>
</dbReference>